<gene>
    <name evidence="10" type="ORF">GBAR_LOCUS25690</name>
</gene>
<dbReference type="PROSITE" id="PS51722">
    <property type="entry name" value="G_TR_2"/>
    <property type="match status" value="1"/>
</dbReference>
<keyword evidence="4" id="KW-0648">Protein biosynthesis</keyword>
<evidence type="ECO:0000256" key="8">
    <source>
        <dbReference type="SAM" id="MobiDB-lite"/>
    </source>
</evidence>
<dbReference type="FunFam" id="3.40.50.10050:FF:000001">
    <property type="entry name" value="Translation initiation factor IF-2"/>
    <property type="match status" value="1"/>
</dbReference>
<evidence type="ECO:0000256" key="2">
    <source>
        <dbReference type="ARBA" id="ARBA00022540"/>
    </source>
</evidence>
<dbReference type="InterPro" id="IPR000795">
    <property type="entry name" value="T_Tr_GTP-bd_dom"/>
</dbReference>
<dbReference type="InterPro" id="IPR036925">
    <property type="entry name" value="TIF_IF2_dom3_sf"/>
</dbReference>
<evidence type="ECO:0000256" key="1">
    <source>
        <dbReference type="ARBA" id="ARBA00007733"/>
    </source>
</evidence>
<evidence type="ECO:0000313" key="10">
    <source>
        <dbReference type="EMBL" id="CAI8046436.1"/>
    </source>
</evidence>
<evidence type="ECO:0000313" key="11">
    <source>
        <dbReference type="Proteomes" id="UP001174909"/>
    </source>
</evidence>
<accession>A0AA35XBJ7</accession>
<dbReference type="AlphaFoldDB" id="A0AA35XBJ7"/>
<dbReference type="Proteomes" id="UP001174909">
    <property type="component" value="Unassembled WGS sequence"/>
</dbReference>
<comment type="function">
    <text evidence="6">One of the essential components for the initiation of protein synthesis. Protects formylmethionyl-tRNA from spontaneous hydrolysis and promotes its binding to the 30S ribosomal subunits. Also involved in the hydrolysis of GTP during the formation of the 70S ribosomal complex.</text>
</comment>
<dbReference type="Pfam" id="PF04760">
    <property type="entry name" value="IF2_N"/>
    <property type="match status" value="2"/>
</dbReference>
<organism evidence="10 11">
    <name type="scientific">Geodia barretti</name>
    <name type="common">Barrett's horny sponge</name>
    <dbReference type="NCBI Taxonomy" id="519541"/>
    <lineage>
        <taxon>Eukaryota</taxon>
        <taxon>Metazoa</taxon>
        <taxon>Porifera</taxon>
        <taxon>Demospongiae</taxon>
        <taxon>Heteroscleromorpha</taxon>
        <taxon>Tetractinellida</taxon>
        <taxon>Astrophorina</taxon>
        <taxon>Geodiidae</taxon>
        <taxon>Geodia</taxon>
    </lineage>
</organism>
<dbReference type="Gene3D" id="1.10.10.2480">
    <property type="match status" value="1"/>
</dbReference>
<evidence type="ECO:0000259" key="9">
    <source>
        <dbReference type="PROSITE" id="PS51722"/>
    </source>
</evidence>
<dbReference type="FunFam" id="2.40.30.10:FF:000008">
    <property type="entry name" value="Translation initiation factor IF-2"/>
    <property type="match status" value="1"/>
</dbReference>
<proteinExistence type="inferred from homology"/>
<dbReference type="NCBIfam" id="TIGR00231">
    <property type="entry name" value="small_GTP"/>
    <property type="match status" value="1"/>
</dbReference>
<evidence type="ECO:0000256" key="3">
    <source>
        <dbReference type="ARBA" id="ARBA00022741"/>
    </source>
</evidence>
<dbReference type="PANTHER" id="PTHR43381:SF5">
    <property type="entry name" value="TR-TYPE G DOMAIN-CONTAINING PROTEIN"/>
    <property type="match status" value="1"/>
</dbReference>
<dbReference type="Gene3D" id="3.40.50.300">
    <property type="entry name" value="P-loop containing nucleotide triphosphate hydrolases"/>
    <property type="match status" value="1"/>
</dbReference>
<dbReference type="InterPro" id="IPR023115">
    <property type="entry name" value="TIF_IF2_dom3"/>
</dbReference>
<dbReference type="HAMAP" id="MF_00100_B">
    <property type="entry name" value="IF_2_B"/>
    <property type="match status" value="1"/>
</dbReference>
<dbReference type="EMBL" id="CASHTH010003565">
    <property type="protein sequence ID" value="CAI8046436.1"/>
    <property type="molecule type" value="Genomic_DNA"/>
</dbReference>
<dbReference type="InterPro" id="IPR009000">
    <property type="entry name" value="Transl_B-barrel_sf"/>
</dbReference>
<dbReference type="InterPro" id="IPR044145">
    <property type="entry name" value="IF2_II"/>
</dbReference>
<dbReference type="InterPro" id="IPR015760">
    <property type="entry name" value="TIF_IF2"/>
</dbReference>
<feature type="compositionally biased region" description="Basic and acidic residues" evidence="8">
    <location>
        <begin position="77"/>
        <end position="87"/>
    </location>
</feature>
<dbReference type="CDD" id="cd03702">
    <property type="entry name" value="IF2_mtIF2_II"/>
    <property type="match status" value="1"/>
</dbReference>
<dbReference type="NCBIfam" id="TIGR00487">
    <property type="entry name" value="IF-2"/>
    <property type="match status" value="1"/>
</dbReference>
<dbReference type="Pfam" id="PF00009">
    <property type="entry name" value="GTP_EFTU"/>
    <property type="match status" value="1"/>
</dbReference>
<dbReference type="InterPro" id="IPR027417">
    <property type="entry name" value="P-loop_NTPase"/>
</dbReference>
<comment type="caution">
    <text evidence="10">The sequence shown here is derived from an EMBL/GenBank/DDBJ whole genome shotgun (WGS) entry which is preliminary data.</text>
</comment>
<sequence>MVKSSQTKQSESTQTKNKKIRVYELAKQYGVSSKEFVEELHGYSIPIKNHMSTLDSETVQLIETQRNAAKLPPAEPPEAKVEPPSRKKETKKAKKVAAVSAIDEAQVIETKAEVPKKDAAISEEGATVGILASELGFKGTEMIMHLMKLGVMASINQRLDYETLQAISNQFGFEAVRKLTLEEQILQDEPDDATNLLSRSPVITIMGHVDHGKTSLLDAIRQSNVMDTEAGQITQHIGAYHVELESGSVVFLDTPGHAAFTAMRARGAQVTDIVVLVVAADDGVMPQTVEALNHAKAAGVPILVVLNKMDVESARPDHVKRQLAEYDLVPEEWGGQTIFVEISAKERIGIEELLEMLLLEAELLELSANPNKPARGTVAEAKLDKGRGPVATVLVQNGTLRVGDVFVAGRYNGKVRAMINDRGHHVKNAPPSTPVEVLGFTGVPEAGDQFFVVGSERDAKALSEFRQAQHRATQLGPQSRVSLEELFQQIQEGDIKELNIIVKGDVQGSVEAVFDSLQRLSADEVKINVIHQAVGGITETDVLLASASNAIVVGFNVHPTTGALIAKENEDIDVRTYSVIYDLISDVRSAMEGLLEPEVREVVVGRGIVRELFRTPRMGTIAGSYVNWGRIIRNYALRVLRDNRLVYEGQVDSLRHFKEDVTEVQANYECGIGVSTFDDFKVDDVLECYTHERIPRLLK</sequence>
<dbReference type="CDD" id="cd03692">
    <property type="entry name" value="mtIF2_IVc"/>
    <property type="match status" value="1"/>
</dbReference>
<name>A0AA35XBJ7_GEOBA</name>
<dbReference type="PROSITE" id="PS01176">
    <property type="entry name" value="IF2"/>
    <property type="match status" value="1"/>
</dbReference>
<dbReference type="PRINTS" id="PR00449">
    <property type="entry name" value="RASTRNSFRMNG"/>
</dbReference>
<dbReference type="Pfam" id="PF22042">
    <property type="entry name" value="EF-G_D2"/>
    <property type="match status" value="1"/>
</dbReference>
<comment type="similarity">
    <text evidence="1">Belongs to the TRAFAC class translation factor GTPase superfamily. Classic translation factor GTPase family. IF-2 subfamily.</text>
</comment>
<dbReference type="FunFam" id="2.40.30.10:FF:000007">
    <property type="entry name" value="Translation initiation factor IF-2"/>
    <property type="match status" value="1"/>
</dbReference>
<keyword evidence="11" id="KW-1185">Reference proteome</keyword>
<dbReference type="InterPro" id="IPR053905">
    <property type="entry name" value="EF-G-like_DII"/>
</dbReference>
<reference evidence="10" key="1">
    <citation type="submission" date="2023-03" db="EMBL/GenBank/DDBJ databases">
        <authorList>
            <person name="Steffen K."/>
            <person name="Cardenas P."/>
        </authorList>
    </citation>
    <scope>NUCLEOTIDE SEQUENCE</scope>
</reference>
<dbReference type="InterPro" id="IPR006847">
    <property type="entry name" value="IF2_N"/>
</dbReference>
<dbReference type="CDD" id="cd01887">
    <property type="entry name" value="IF2_eIF5B"/>
    <property type="match status" value="1"/>
</dbReference>
<dbReference type="GO" id="GO:0003924">
    <property type="term" value="F:GTPase activity"/>
    <property type="evidence" value="ECO:0007669"/>
    <property type="project" value="InterPro"/>
</dbReference>
<evidence type="ECO:0000256" key="7">
    <source>
        <dbReference type="ARBA" id="ARBA00044105"/>
    </source>
</evidence>
<keyword evidence="2 10" id="KW-0396">Initiation factor</keyword>
<dbReference type="Gene3D" id="2.40.30.10">
    <property type="entry name" value="Translation factors"/>
    <property type="match status" value="2"/>
</dbReference>
<dbReference type="InterPro" id="IPR005225">
    <property type="entry name" value="Small_GTP-bd"/>
</dbReference>
<dbReference type="SUPFAM" id="SSF52156">
    <property type="entry name" value="Initiation factor IF2/eIF5b, domain 3"/>
    <property type="match status" value="1"/>
</dbReference>
<dbReference type="InterPro" id="IPR000178">
    <property type="entry name" value="TF_IF2_bacterial-like"/>
</dbReference>
<dbReference type="SUPFAM" id="SSF50447">
    <property type="entry name" value="Translation proteins"/>
    <property type="match status" value="2"/>
</dbReference>
<keyword evidence="3" id="KW-0547">Nucleotide-binding</keyword>
<dbReference type="Pfam" id="PF11987">
    <property type="entry name" value="IF-2"/>
    <property type="match status" value="1"/>
</dbReference>
<protein>
    <recommendedName>
        <fullName evidence="7">Translation initiation factor IF-2, chloroplastic</fullName>
    </recommendedName>
</protein>
<dbReference type="Gene3D" id="3.40.50.10050">
    <property type="entry name" value="Translation initiation factor IF- 2, domain 3"/>
    <property type="match status" value="1"/>
</dbReference>
<evidence type="ECO:0000256" key="4">
    <source>
        <dbReference type="ARBA" id="ARBA00022917"/>
    </source>
</evidence>
<feature type="domain" description="Tr-type G" evidence="9">
    <location>
        <begin position="198"/>
        <end position="367"/>
    </location>
</feature>
<dbReference type="PANTHER" id="PTHR43381">
    <property type="entry name" value="TRANSLATION INITIATION FACTOR IF-2-RELATED"/>
    <property type="match status" value="1"/>
</dbReference>
<dbReference type="FunFam" id="3.40.50.300:FF:000019">
    <property type="entry name" value="Translation initiation factor IF-2"/>
    <property type="match status" value="1"/>
</dbReference>
<feature type="region of interest" description="Disordered" evidence="8">
    <location>
        <begin position="67"/>
        <end position="91"/>
    </location>
</feature>
<dbReference type="GO" id="GO:0005829">
    <property type="term" value="C:cytosol"/>
    <property type="evidence" value="ECO:0007669"/>
    <property type="project" value="TreeGrafter"/>
</dbReference>
<keyword evidence="5" id="KW-0342">GTP-binding</keyword>
<dbReference type="SUPFAM" id="SSF52540">
    <property type="entry name" value="P-loop containing nucleoside triphosphate hydrolases"/>
    <property type="match status" value="1"/>
</dbReference>
<evidence type="ECO:0000256" key="6">
    <source>
        <dbReference type="ARBA" id="ARBA00025162"/>
    </source>
</evidence>
<dbReference type="GO" id="GO:0003743">
    <property type="term" value="F:translation initiation factor activity"/>
    <property type="evidence" value="ECO:0007669"/>
    <property type="project" value="UniProtKB-KW"/>
</dbReference>
<dbReference type="GO" id="GO:0005525">
    <property type="term" value="F:GTP binding"/>
    <property type="evidence" value="ECO:0007669"/>
    <property type="project" value="UniProtKB-KW"/>
</dbReference>
<evidence type="ECO:0000256" key="5">
    <source>
        <dbReference type="ARBA" id="ARBA00023134"/>
    </source>
</evidence>